<dbReference type="EMBL" id="KX017520">
    <property type="protein sequence ID" value="ANH50873.1"/>
    <property type="molecule type" value="Genomic_DNA"/>
</dbReference>
<keyword evidence="2" id="KW-1185">Reference proteome</keyword>
<dbReference type="RefSeq" id="YP_009322236.1">
    <property type="nucleotide sequence ID" value="NC_031918.1"/>
</dbReference>
<evidence type="ECO:0000313" key="2">
    <source>
        <dbReference type="Proteomes" id="UP000203313"/>
    </source>
</evidence>
<accession>A0A173GCF1</accession>
<dbReference type="OrthoDB" id="19757at10239"/>
<name>A0A173GCF1_9CAUD</name>
<evidence type="ECO:0008006" key="3">
    <source>
        <dbReference type="Google" id="ProtNLM"/>
    </source>
</evidence>
<dbReference type="GeneID" id="30310415"/>
<reference evidence="1 2" key="1">
    <citation type="submission" date="2016-04" db="EMBL/GenBank/DDBJ databases">
        <title>Complete Genome Sequences of three Siphoviridae Bacteriophages infecting Salmonella enterica enterica subsp. Enteridis.</title>
        <authorList>
            <person name="Paradiso R."/>
            <person name="Lombardi S."/>
            <person name="Iodice M.G."/>
            <person name="Riccardi M.G."/>
            <person name="Orsini M."/>
            <person name="Bolletti Censi S."/>
            <person name="Galiero G."/>
            <person name="Borriello G."/>
        </authorList>
    </citation>
    <scope>NUCLEOTIDE SEQUENCE [LARGE SCALE GENOMIC DNA]</scope>
</reference>
<dbReference type="KEGG" id="vg:30310415"/>
<dbReference type="Proteomes" id="UP000203313">
    <property type="component" value="Segment"/>
</dbReference>
<sequence length="94" mass="10140">MNGALRQVAEQIISGTTGQVIDKAGYASIGTGIGLKVAEQTPVAQSYFEAMIPHSLTEWAAVASILGALSLVIKNLFEMWWKVRESKKNDSTNT</sequence>
<evidence type="ECO:0000313" key="1">
    <source>
        <dbReference type="EMBL" id="ANH50873.1"/>
    </source>
</evidence>
<organism evidence="1 2">
    <name type="scientific">Salmonella phage 64795_sal3</name>
    <dbReference type="NCBI Taxonomy" id="1813769"/>
    <lineage>
        <taxon>Viruses</taxon>
        <taxon>Duplodnaviria</taxon>
        <taxon>Heunggongvirae</taxon>
        <taxon>Uroviricota</taxon>
        <taxon>Caudoviricetes</taxon>
        <taxon>Saltrevirus</taxon>
        <taxon>Saltrevirus sv64795sal3</taxon>
    </lineage>
</organism>
<protein>
    <recommendedName>
        <fullName evidence="3">Holin</fullName>
    </recommendedName>
</protein>
<proteinExistence type="predicted"/>